<dbReference type="GO" id="GO:0008168">
    <property type="term" value="F:methyltransferase activity"/>
    <property type="evidence" value="ECO:0007669"/>
    <property type="project" value="UniProtKB-KW"/>
</dbReference>
<dbReference type="SUPFAM" id="SSF53335">
    <property type="entry name" value="S-adenosyl-L-methionine-dependent methyltransferases"/>
    <property type="match status" value="1"/>
</dbReference>
<dbReference type="InterPro" id="IPR006342">
    <property type="entry name" value="FkbM_mtfrase"/>
</dbReference>
<dbReference type="InterPro" id="IPR052514">
    <property type="entry name" value="SAM-dependent_MTase"/>
</dbReference>
<dbReference type="Pfam" id="PF05050">
    <property type="entry name" value="Methyltransf_21"/>
    <property type="match status" value="1"/>
</dbReference>
<keyword evidence="3" id="KW-0489">Methyltransferase</keyword>
<dbReference type="OrthoDB" id="424472at2"/>
<evidence type="ECO:0000313" key="4">
    <source>
        <dbReference type="Proteomes" id="UP000305921"/>
    </source>
</evidence>
<dbReference type="EMBL" id="VAWE01000001">
    <property type="protein sequence ID" value="TLQ45282.1"/>
    <property type="molecule type" value="Genomic_DNA"/>
</dbReference>
<dbReference type="PANTHER" id="PTHR34203:SF13">
    <property type="entry name" value="EXPRESSED PROTEIN"/>
    <property type="match status" value="1"/>
</dbReference>
<proteinExistence type="predicted"/>
<keyword evidence="3" id="KW-0808">Transferase</keyword>
<reference evidence="3 4" key="1">
    <citation type="submission" date="2019-05" db="EMBL/GenBank/DDBJ databases">
        <title>Streptomyces marianii sp. nov., a novel marine actinomycete from southern coast of India.</title>
        <authorList>
            <person name="Iniyan A.M."/>
            <person name="Wink J."/>
            <person name="Ramprasad E."/>
            <person name="Ramana C.V."/>
            <person name="Bunk B."/>
            <person name="Sproer C."/>
            <person name="Joseph F.-J.R.S."/>
            <person name="Vincent S.G.P."/>
        </authorList>
    </citation>
    <scope>NUCLEOTIDE SEQUENCE [LARGE SCALE GENOMIC DNA]</scope>
    <source>
        <strain evidence="3 4">ICN19</strain>
    </source>
</reference>
<protein>
    <submittedName>
        <fullName evidence="3">FkbM family methyltransferase</fullName>
    </submittedName>
</protein>
<dbReference type="Gene3D" id="3.40.50.150">
    <property type="entry name" value="Vaccinia Virus protein VP39"/>
    <property type="match status" value="1"/>
</dbReference>
<gene>
    <name evidence="3" type="ORF">FEF34_21665</name>
</gene>
<dbReference type="PANTHER" id="PTHR34203">
    <property type="entry name" value="METHYLTRANSFERASE, FKBM FAMILY PROTEIN"/>
    <property type="match status" value="1"/>
</dbReference>
<feature type="compositionally biased region" description="Polar residues" evidence="1">
    <location>
        <begin position="146"/>
        <end position="155"/>
    </location>
</feature>
<feature type="region of interest" description="Disordered" evidence="1">
    <location>
        <begin position="136"/>
        <end position="155"/>
    </location>
</feature>
<dbReference type="GO" id="GO:0032259">
    <property type="term" value="P:methylation"/>
    <property type="evidence" value="ECO:0007669"/>
    <property type="project" value="UniProtKB-KW"/>
</dbReference>
<name>A0A5R9E920_9ACTN</name>
<evidence type="ECO:0000259" key="2">
    <source>
        <dbReference type="Pfam" id="PF05050"/>
    </source>
</evidence>
<dbReference type="NCBIfam" id="TIGR01444">
    <property type="entry name" value="fkbM_fam"/>
    <property type="match status" value="1"/>
</dbReference>
<dbReference type="InterPro" id="IPR029063">
    <property type="entry name" value="SAM-dependent_MTases_sf"/>
</dbReference>
<evidence type="ECO:0000313" key="3">
    <source>
        <dbReference type="EMBL" id="TLQ45282.1"/>
    </source>
</evidence>
<organism evidence="3 4">
    <name type="scientific">Streptomyces marianii</name>
    <dbReference type="NCBI Taxonomy" id="1817406"/>
    <lineage>
        <taxon>Bacteria</taxon>
        <taxon>Bacillati</taxon>
        <taxon>Actinomycetota</taxon>
        <taxon>Actinomycetes</taxon>
        <taxon>Kitasatosporales</taxon>
        <taxon>Streptomycetaceae</taxon>
        <taxon>Streptomyces</taxon>
    </lineage>
</organism>
<dbReference type="AlphaFoldDB" id="A0A5R9E920"/>
<dbReference type="RefSeq" id="WP_138054624.1">
    <property type="nucleotide sequence ID" value="NZ_VAWE01000001.1"/>
</dbReference>
<comment type="caution">
    <text evidence="3">The sequence shown here is derived from an EMBL/GenBank/DDBJ whole genome shotgun (WGS) entry which is preliminary data.</text>
</comment>
<keyword evidence="4" id="KW-1185">Reference proteome</keyword>
<evidence type="ECO:0000256" key="1">
    <source>
        <dbReference type="SAM" id="MobiDB-lite"/>
    </source>
</evidence>
<dbReference type="Proteomes" id="UP000305921">
    <property type="component" value="Unassembled WGS sequence"/>
</dbReference>
<accession>A0A5R9E920</accession>
<feature type="domain" description="Methyltransferase FkbM" evidence="2">
    <location>
        <begin position="44"/>
        <end position="218"/>
    </location>
</feature>
<sequence>MRVETGGIAGVNRHETERLHEEIFAQRAYLRFGVTLPENSVVFDIGANIGMFSLFVRSVCPTASIYAFEPLPPLFAKLRQNVAAHARLFEYGLSDSEEEVTFSYYPDWSVMSARSAYADEVMDMAVIERIVSGRSGRPVTDADGTPTGSTGSLGNEMQSREYVCRVRVLSDVIDEQAVEHIDMLKIDVQRSELDVLNGIHDRHWPTIRQVVTEVHDAPGSPTSGRLGRIVTGLVGQGFQVAATQDPCLAGTDRYMVHAIRGELPRGTPR</sequence>